<dbReference type="AlphaFoldDB" id="A0A5N6R6D7"/>
<keyword evidence="2" id="KW-0472">Membrane</keyword>
<dbReference type="Proteomes" id="UP000327013">
    <property type="component" value="Chromosome 5"/>
</dbReference>
<sequence length="185" mass="20764">MAVLLQSSNNSEVQTDIEKLHDINKKQEEQIQSLETKVIHLTNLYFVFQGVILSSISSASPVKCRKSWIPFCLSLIAAFLNLVSVFGTITYFLRCSEELDQNYEDIQTMRSSGMTRAQVNAVEPGSSSSKEEGITRPRADPFEQWKRKLFCYAAMGLLLGFSGIILYGCRALLCDTTNDKCVKLC</sequence>
<name>A0A5N6R6D7_9ROSI</name>
<feature type="coiled-coil region" evidence="1">
    <location>
        <begin position="10"/>
        <end position="44"/>
    </location>
</feature>
<proteinExistence type="predicted"/>
<evidence type="ECO:0000256" key="2">
    <source>
        <dbReference type="SAM" id="Phobius"/>
    </source>
</evidence>
<feature type="transmembrane region" description="Helical" evidence="2">
    <location>
        <begin position="149"/>
        <end position="168"/>
    </location>
</feature>
<gene>
    <name evidence="3" type="ORF">FH972_012264</name>
</gene>
<feature type="transmembrane region" description="Helical" evidence="2">
    <location>
        <begin position="68"/>
        <end position="93"/>
    </location>
</feature>
<dbReference type="PANTHER" id="PTHR33287">
    <property type="entry name" value="OS03G0453550 PROTEIN"/>
    <property type="match status" value="1"/>
</dbReference>
<keyword evidence="1" id="KW-0175">Coiled coil</keyword>
<protein>
    <submittedName>
        <fullName evidence="3">Uncharacterized protein</fullName>
    </submittedName>
</protein>
<keyword evidence="2" id="KW-0812">Transmembrane</keyword>
<dbReference type="OrthoDB" id="1679871at2759"/>
<evidence type="ECO:0000256" key="1">
    <source>
        <dbReference type="SAM" id="Coils"/>
    </source>
</evidence>
<keyword evidence="4" id="KW-1185">Reference proteome</keyword>
<keyword evidence="2" id="KW-1133">Transmembrane helix</keyword>
<evidence type="ECO:0000313" key="3">
    <source>
        <dbReference type="EMBL" id="KAE8055424.1"/>
    </source>
</evidence>
<evidence type="ECO:0000313" key="4">
    <source>
        <dbReference type="Proteomes" id="UP000327013"/>
    </source>
</evidence>
<dbReference type="PANTHER" id="PTHR33287:SF3">
    <property type="entry name" value="OS03G0453550 PROTEIN"/>
    <property type="match status" value="1"/>
</dbReference>
<organism evidence="3 4">
    <name type="scientific">Carpinus fangiana</name>
    <dbReference type="NCBI Taxonomy" id="176857"/>
    <lineage>
        <taxon>Eukaryota</taxon>
        <taxon>Viridiplantae</taxon>
        <taxon>Streptophyta</taxon>
        <taxon>Embryophyta</taxon>
        <taxon>Tracheophyta</taxon>
        <taxon>Spermatophyta</taxon>
        <taxon>Magnoliopsida</taxon>
        <taxon>eudicotyledons</taxon>
        <taxon>Gunneridae</taxon>
        <taxon>Pentapetalae</taxon>
        <taxon>rosids</taxon>
        <taxon>fabids</taxon>
        <taxon>Fagales</taxon>
        <taxon>Betulaceae</taxon>
        <taxon>Carpinus</taxon>
    </lineage>
</organism>
<accession>A0A5N6R6D7</accession>
<dbReference type="EMBL" id="CM017325">
    <property type="protein sequence ID" value="KAE8055424.1"/>
    <property type="molecule type" value="Genomic_DNA"/>
</dbReference>
<reference evidence="3 4" key="1">
    <citation type="submission" date="2019-06" db="EMBL/GenBank/DDBJ databases">
        <title>A chromosomal-level reference genome of Carpinus fangiana (Coryloideae, Betulaceae).</title>
        <authorList>
            <person name="Yang X."/>
            <person name="Wang Z."/>
            <person name="Zhang L."/>
            <person name="Hao G."/>
            <person name="Liu J."/>
            <person name="Yang Y."/>
        </authorList>
    </citation>
    <scope>NUCLEOTIDE SEQUENCE [LARGE SCALE GENOMIC DNA]</scope>
    <source>
        <strain evidence="3">Cfa_2016G</strain>
        <tissue evidence="3">Leaf</tissue>
    </source>
</reference>